<evidence type="ECO:0000313" key="3">
    <source>
        <dbReference type="Proteomes" id="UP000001593"/>
    </source>
</evidence>
<dbReference type="PANTHER" id="PTHR24543:SF291">
    <property type="entry name" value="SMOKE ALARM, ISOFORM D"/>
    <property type="match status" value="1"/>
</dbReference>
<dbReference type="OMA" id="TICKVAT"/>
<dbReference type="FunFam" id="2.60.120.260:FF:000016">
    <property type="entry name" value="Contactin-associated protein-like 4 isoform 1"/>
    <property type="match status" value="1"/>
</dbReference>
<dbReference type="Pfam" id="PF00754">
    <property type="entry name" value="F5_F8_type_C"/>
    <property type="match status" value="1"/>
</dbReference>
<dbReference type="EMBL" id="DS469581">
    <property type="protein sequence ID" value="EDO41138.1"/>
    <property type="molecule type" value="Genomic_DNA"/>
</dbReference>
<feature type="non-terminal residue" evidence="2">
    <location>
        <position position="1"/>
    </location>
</feature>
<dbReference type="PROSITE" id="PS50022">
    <property type="entry name" value="FA58C_3"/>
    <property type="match status" value="1"/>
</dbReference>
<dbReference type="Gene3D" id="2.60.120.260">
    <property type="entry name" value="Galactose-binding domain-like"/>
    <property type="match status" value="1"/>
</dbReference>
<reference evidence="2 3" key="1">
    <citation type="journal article" date="2007" name="Science">
        <title>Sea anemone genome reveals ancestral eumetazoan gene repertoire and genomic organization.</title>
        <authorList>
            <person name="Putnam N.H."/>
            <person name="Srivastava M."/>
            <person name="Hellsten U."/>
            <person name="Dirks B."/>
            <person name="Chapman J."/>
            <person name="Salamov A."/>
            <person name="Terry A."/>
            <person name="Shapiro H."/>
            <person name="Lindquist E."/>
            <person name="Kapitonov V.V."/>
            <person name="Jurka J."/>
            <person name="Genikhovich G."/>
            <person name="Grigoriev I.V."/>
            <person name="Lucas S.M."/>
            <person name="Steele R.E."/>
            <person name="Finnerty J.R."/>
            <person name="Technau U."/>
            <person name="Martindale M.Q."/>
            <person name="Rokhsar D.S."/>
        </authorList>
    </citation>
    <scope>NUCLEOTIDE SEQUENCE [LARGE SCALE GENOMIC DNA]</scope>
    <source>
        <strain evidence="3">CH2 X CH6</strain>
    </source>
</reference>
<gene>
    <name evidence="2" type="ORF">NEMVEDRAFT_v1g105017</name>
</gene>
<dbReference type="CDD" id="cd00057">
    <property type="entry name" value="FA58C"/>
    <property type="match status" value="1"/>
</dbReference>
<dbReference type="Proteomes" id="UP000001593">
    <property type="component" value="Unassembled WGS sequence"/>
</dbReference>
<evidence type="ECO:0000259" key="1">
    <source>
        <dbReference type="PROSITE" id="PS50022"/>
    </source>
</evidence>
<dbReference type="HOGENOM" id="CLU_030066_1_2_1"/>
<name>A7S537_NEMVE</name>
<organism evidence="2 3">
    <name type="scientific">Nematostella vectensis</name>
    <name type="common">Starlet sea anemone</name>
    <dbReference type="NCBI Taxonomy" id="45351"/>
    <lineage>
        <taxon>Eukaryota</taxon>
        <taxon>Metazoa</taxon>
        <taxon>Cnidaria</taxon>
        <taxon>Anthozoa</taxon>
        <taxon>Hexacorallia</taxon>
        <taxon>Actiniaria</taxon>
        <taxon>Edwardsiidae</taxon>
        <taxon>Nematostella</taxon>
    </lineage>
</organism>
<dbReference type="InterPro" id="IPR000421">
    <property type="entry name" value="FA58C"/>
</dbReference>
<proteinExistence type="predicted"/>
<dbReference type="InterPro" id="IPR008979">
    <property type="entry name" value="Galactose-bd-like_sf"/>
</dbReference>
<protein>
    <recommendedName>
        <fullName evidence="1">F5/8 type C domain-containing protein</fullName>
    </recommendedName>
</protein>
<evidence type="ECO:0000313" key="2">
    <source>
        <dbReference type="EMBL" id="EDO41138.1"/>
    </source>
</evidence>
<dbReference type="KEGG" id="nve:5512895"/>
<dbReference type="InParanoid" id="A7S537"/>
<keyword evidence="3" id="KW-1185">Reference proteome</keyword>
<dbReference type="SUPFAM" id="SSF49785">
    <property type="entry name" value="Galactose-binding domain-like"/>
    <property type="match status" value="1"/>
</dbReference>
<dbReference type="OrthoDB" id="10067267at2759"/>
<accession>A7S537</accession>
<dbReference type="AlphaFoldDB" id="A7S537"/>
<dbReference type="PANTHER" id="PTHR24543">
    <property type="entry name" value="MULTICOPPER OXIDASE-RELATED"/>
    <property type="match status" value="1"/>
</dbReference>
<dbReference type="PhylomeDB" id="A7S537"/>
<sequence length="143" mass="15796">SALGMESGAISDSAITASSYWNSLPPKNGRLNNATAWGSASQSPGEYFQVDLGRVITVTKVATQGNRNFAEWMTSYKIGYSSDLSIWKVYREGGQEKVFPGNTDRYTVVYGVLAQPVVTRGIRIIAVTFEWRPVIRLEIYGCM</sequence>
<feature type="domain" description="F5/8 type C" evidence="1">
    <location>
        <begin position="1"/>
        <end position="142"/>
    </location>
</feature>
<dbReference type="SMART" id="SM00231">
    <property type="entry name" value="FA58C"/>
    <property type="match status" value="1"/>
</dbReference>